<name>A0A1L7NNR4_PSEPU</name>
<protein>
    <recommendedName>
        <fullName evidence="4">Lipoprotein</fullName>
    </recommendedName>
</protein>
<gene>
    <name evidence="2" type="ORF">KF715C_pA5580</name>
</gene>
<geneLocation type="plasmid" evidence="3">
    <name>pkf715a dna</name>
</geneLocation>
<feature type="signal peptide" evidence="1">
    <location>
        <begin position="1"/>
        <end position="24"/>
    </location>
</feature>
<evidence type="ECO:0000313" key="2">
    <source>
        <dbReference type="EMBL" id="BAW27063.1"/>
    </source>
</evidence>
<feature type="chain" id="PRO_5009874067" description="Lipoprotein" evidence="1">
    <location>
        <begin position="25"/>
        <end position="119"/>
    </location>
</feature>
<dbReference type="Proteomes" id="UP000218731">
    <property type="component" value="Plasmid pKF715A"/>
</dbReference>
<dbReference type="AlphaFoldDB" id="A0A1L7NNR4"/>
<evidence type="ECO:0000313" key="3">
    <source>
        <dbReference type="Proteomes" id="UP000218731"/>
    </source>
</evidence>
<dbReference type="RefSeq" id="WP_037004772.1">
    <property type="nucleotide sequence ID" value="NZ_AP015030.1"/>
</dbReference>
<reference evidence="2 3" key="1">
    <citation type="submission" date="2015-11" db="EMBL/GenBank/DDBJ databases">
        <title>Complete genome sequencing of a biphenyl-degrading bacterium, Pseudomonas putida KF715 (=NBRC110667).</title>
        <authorList>
            <person name="Suenaga H."/>
            <person name="Fujihara N."/>
            <person name="Watanabe T."/>
            <person name="Hirose J."/>
            <person name="Kimura N."/>
            <person name="Yamazoe A."/>
            <person name="Hosoyama A."/>
            <person name="Shimodaira J."/>
            <person name="Furukawa K."/>
        </authorList>
    </citation>
    <scope>NUCLEOTIDE SEQUENCE [LARGE SCALE GENOMIC DNA]</scope>
    <source>
        <strain evidence="2 3">KF715</strain>
        <plasmid evidence="3">Plasmid pkf715a dna</plasmid>
    </source>
</reference>
<evidence type="ECO:0000256" key="1">
    <source>
        <dbReference type="SAM" id="SignalP"/>
    </source>
</evidence>
<sequence length="119" mass="13178">MALHRNFYAIALCALIAGCTSSWIADPSPATRNLVNDLRLDGFECNARLSTIECIQKEPVRQKQPSKCDSSKGCVEQPALLLYNRYHIEQQDTGIPTVHHDVVQQVESKLLGGEKGAQQ</sequence>
<proteinExistence type="predicted"/>
<keyword evidence="1" id="KW-0732">Signal</keyword>
<dbReference type="EMBL" id="AP015030">
    <property type="protein sequence ID" value="BAW27063.1"/>
    <property type="molecule type" value="Genomic_DNA"/>
</dbReference>
<evidence type="ECO:0008006" key="4">
    <source>
        <dbReference type="Google" id="ProtNLM"/>
    </source>
</evidence>
<dbReference type="PROSITE" id="PS51257">
    <property type="entry name" value="PROKAR_LIPOPROTEIN"/>
    <property type="match status" value="1"/>
</dbReference>
<organism evidence="2 3">
    <name type="scientific">Pseudomonas putida</name>
    <name type="common">Arthrobacter siderocapsulatus</name>
    <dbReference type="NCBI Taxonomy" id="303"/>
    <lineage>
        <taxon>Bacteria</taxon>
        <taxon>Pseudomonadati</taxon>
        <taxon>Pseudomonadota</taxon>
        <taxon>Gammaproteobacteria</taxon>
        <taxon>Pseudomonadales</taxon>
        <taxon>Pseudomonadaceae</taxon>
        <taxon>Pseudomonas</taxon>
    </lineage>
</organism>
<accession>A0A1L7NNR4</accession>
<keyword evidence="2" id="KW-0614">Plasmid</keyword>